<reference evidence="3" key="2">
    <citation type="journal article" date="2008" name="Nucleic Acids Res.">
        <title>The rice annotation project database (RAP-DB): 2008 update.</title>
        <authorList>
            <consortium name="The rice annotation project (RAP)"/>
        </authorList>
    </citation>
    <scope>GENOME REANNOTATION</scope>
    <source>
        <strain evidence="3">cv. Nipponbare</strain>
    </source>
</reference>
<name>Q6YWR5_ORYSJ</name>
<organism evidence="2 3">
    <name type="scientific">Oryza sativa subsp. japonica</name>
    <name type="common">Rice</name>
    <dbReference type="NCBI Taxonomy" id="39947"/>
    <lineage>
        <taxon>Eukaryota</taxon>
        <taxon>Viridiplantae</taxon>
        <taxon>Streptophyta</taxon>
        <taxon>Embryophyta</taxon>
        <taxon>Tracheophyta</taxon>
        <taxon>Spermatophyta</taxon>
        <taxon>Magnoliopsida</taxon>
        <taxon>Liliopsida</taxon>
        <taxon>Poales</taxon>
        <taxon>Poaceae</taxon>
        <taxon>BOP clade</taxon>
        <taxon>Oryzoideae</taxon>
        <taxon>Oryzeae</taxon>
        <taxon>Oryzinae</taxon>
        <taxon>Oryza</taxon>
        <taxon>Oryza sativa</taxon>
    </lineage>
</organism>
<evidence type="ECO:0000313" key="3">
    <source>
        <dbReference type="Proteomes" id="UP000000763"/>
    </source>
</evidence>
<feature type="region of interest" description="Disordered" evidence="1">
    <location>
        <begin position="1"/>
        <end position="21"/>
    </location>
</feature>
<dbReference type="Proteomes" id="UP000000763">
    <property type="component" value="Chromosome 2"/>
</dbReference>
<sequence>MALRDPHSRLSPCPRPANGDPGGTASFSVRPFCLSLSSGLPQAPSRDHLRTGHGVTSASASLLVHARLRRLRGHARLRQRRRASAVVVVRLGVEPRHRRLRGHAQLLCCRRCDLARLAAAAATSVAICRHACVRDLYYTQDKFEDPKMCFESSGI</sequence>
<reference evidence="3" key="1">
    <citation type="journal article" date="2005" name="Nature">
        <title>The map-based sequence of the rice genome.</title>
        <authorList>
            <consortium name="International rice genome sequencing project (IRGSP)"/>
            <person name="Matsumoto T."/>
            <person name="Wu J."/>
            <person name="Kanamori H."/>
            <person name="Katayose Y."/>
            <person name="Fujisawa M."/>
            <person name="Namiki N."/>
            <person name="Mizuno H."/>
            <person name="Yamamoto K."/>
            <person name="Antonio B.A."/>
            <person name="Baba T."/>
            <person name="Sakata K."/>
            <person name="Nagamura Y."/>
            <person name="Aoki H."/>
            <person name="Arikawa K."/>
            <person name="Arita K."/>
            <person name="Bito T."/>
            <person name="Chiden Y."/>
            <person name="Fujitsuka N."/>
            <person name="Fukunaka R."/>
            <person name="Hamada M."/>
            <person name="Harada C."/>
            <person name="Hayashi A."/>
            <person name="Hijishita S."/>
            <person name="Honda M."/>
            <person name="Hosokawa S."/>
            <person name="Ichikawa Y."/>
            <person name="Idonuma A."/>
            <person name="Iijima M."/>
            <person name="Ikeda M."/>
            <person name="Ikeno M."/>
            <person name="Ito K."/>
            <person name="Ito S."/>
            <person name="Ito T."/>
            <person name="Ito Y."/>
            <person name="Ito Y."/>
            <person name="Iwabuchi A."/>
            <person name="Kamiya K."/>
            <person name="Karasawa W."/>
            <person name="Kurita K."/>
            <person name="Katagiri S."/>
            <person name="Kikuta A."/>
            <person name="Kobayashi H."/>
            <person name="Kobayashi N."/>
            <person name="Machita K."/>
            <person name="Maehara T."/>
            <person name="Masukawa M."/>
            <person name="Mizubayashi T."/>
            <person name="Mukai Y."/>
            <person name="Nagasaki H."/>
            <person name="Nagata Y."/>
            <person name="Naito S."/>
            <person name="Nakashima M."/>
            <person name="Nakama Y."/>
            <person name="Nakamichi Y."/>
            <person name="Nakamura M."/>
            <person name="Meguro A."/>
            <person name="Negishi M."/>
            <person name="Ohta I."/>
            <person name="Ohta T."/>
            <person name="Okamoto M."/>
            <person name="Ono N."/>
            <person name="Saji S."/>
            <person name="Sakaguchi M."/>
            <person name="Sakai K."/>
            <person name="Shibata M."/>
            <person name="Shimokawa T."/>
            <person name="Song J."/>
            <person name="Takazaki Y."/>
            <person name="Terasawa K."/>
            <person name="Tsugane M."/>
            <person name="Tsuji K."/>
            <person name="Ueda S."/>
            <person name="Waki K."/>
            <person name="Yamagata H."/>
            <person name="Yamamoto M."/>
            <person name="Yamamoto S."/>
            <person name="Yamane H."/>
            <person name="Yoshiki S."/>
            <person name="Yoshihara R."/>
            <person name="Yukawa K."/>
            <person name="Zhong H."/>
            <person name="Yano M."/>
            <person name="Yuan Q."/>
            <person name="Ouyang S."/>
            <person name="Liu J."/>
            <person name="Jones K.M."/>
            <person name="Gansberger K."/>
            <person name="Moffat K."/>
            <person name="Hill J."/>
            <person name="Bera J."/>
            <person name="Fadrosh D."/>
            <person name="Jin S."/>
            <person name="Johri S."/>
            <person name="Kim M."/>
            <person name="Overton L."/>
            <person name="Reardon M."/>
            <person name="Tsitrin T."/>
            <person name="Vuong H."/>
            <person name="Weaver B."/>
            <person name="Ciecko A."/>
            <person name="Tallon L."/>
            <person name="Jackson J."/>
            <person name="Pai G."/>
            <person name="Aken S.V."/>
            <person name="Utterback T."/>
            <person name="Reidmuller S."/>
            <person name="Feldblyum T."/>
            <person name="Hsiao J."/>
            <person name="Zismann V."/>
            <person name="Iobst S."/>
            <person name="de Vazeille A.R."/>
            <person name="Buell C.R."/>
            <person name="Ying K."/>
            <person name="Li Y."/>
            <person name="Lu T."/>
            <person name="Huang Y."/>
            <person name="Zhao Q."/>
            <person name="Feng Q."/>
            <person name="Zhang L."/>
            <person name="Zhu J."/>
            <person name="Weng Q."/>
            <person name="Mu J."/>
            <person name="Lu Y."/>
            <person name="Fan D."/>
            <person name="Liu Y."/>
            <person name="Guan J."/>
            <person name="Zhang Y."/>
            <person name="Yu S."/>
            <person name="Liu X."/>
            <person name="Zhang Y."/>
            <person name="Hong G."/>
            <person name="Han B."/>
            <person name="Choisne N."/>
            <person name="Demange N."/>
            <person name="Orjeda G."/>
            <person name="Samain S."/>
            <person name="Cattolico L."/>
            <person name="Pelletier E."/>
            <person name="Couloux A."/>
            <person name="Segurens B."/>
            <person name="Wincker P."/>
            <person name="D'Hont A."/>
            <person name="Scarpelli C."/>
            <person name="Weissenbach J."/>
            <person name="Salanoubat M."/>
            <person name="Quetier F."/>
            <person name="Yu Y."/>
            <person name="Kim H.R."/>
            <person name="Rambo T."/>
            <person name="Currie J."/>
            <person name="Collura K."/>
            <person name="Luo M."/>
            <person name="Yang T."/>
            <person name="Ammiraju J.S.S."/>
            <person name="Engler F."/>
            <person name="Soderlund C."/>
            <person name="Wing R.A."/>
            <person name="Palmer L.E."/>
            <person name="de la Bastide M."/>
            <person name="Spiegel L."/>
            <person name="Nascimento L."/>
            <person name="Zutavern T."/>
            <person name="O'Shaughnessy A."/>
            <person name="Dike S."/>
            <person name="Dedhia N."/>
            <person name="Preston R."/>
            <person name="Balija V."/>
            <person name="McCombie W.R."/>
            <person name="Chow T."/>
            <person name="Chen H."/>
            <person name="Chung M."/>
            <person name="Chen C."/>
            <person name="Shaw J."/>
            <person name="Wu H."/>
            <person name="Hsiao K."/>
            <person name="Chao Y."/>
            <person name="Chu M."/>
            <person name="Cheng C."/>
            <person name="Hour A."/>
            <person name="Lee P."/>
            <person name="Lin S."/>
            <person name="Lin Y."/>
            <person name="Liou J."/>
            <person name="Liu S."/>
            <person name="Hsing Y."/>
            <person name="Raghuvanshi S."/>
            <person name="Mohanty A."/>
            <person name="Bharti A.K."/>
            <person name="Gaur A."/>
            <person name="Gupta V."/>
            <person name="Kumar D."/>
            <person name="Ravi V."/>
            <person name="Vij S."/>
            <person name="Kapur A."/>
            <person name="Khurana P."/>
            <person name="Khurana P."/>
            <person name="Khurana J.P."/>
            <person name="Tyagi A.K."/>
            <person name="Gaikwad K."/>
            <person name="Singh A."/>
            <person name="Dalal V."/>
            <person name="Srivastava S."/>
            <person name="Dixit A."/>
            <person name="Pal A.K."/>
            <person name="Ghazi I.A."/>
            <person name="Yadav M."/>
            <person name="Pandit A."/>
            <person name="Bhargava A."/>
            <person name="Sureshbabu K."/>
            <person name="Batra K."/>
            <person name="Sharma T.R."/>
            <person name="Mohapatra T."/>
            <person name="Singh N.K."/>
            <person name="Messing J."/>
            <person name="Nelson A.B."/>
            <person name="Fuks G."/>
            <person name="Kavchok S."/>
            <person name="Keizer G."/>
            <person name="Linton E."/>
            <person name="Llaca V."/>
            <person name="Song R."/>
            <person name="Tanyolac B."/>
            <person name="Young S."/>
            <person name="Ho-Il K."/>
            <person name="Hahn J.H."/>
            <person name="Sangsakoo G."/>
            <person name="Vanavichit A."/>
            <person name="de Mattos Luiz.A.T."/>
            <person name="Zimmer P.D."/>
            <person name="Malone G."/>
            <person name="Dellagostin O."/>
            <person name="de Oliveira A.C."/>
            <person name="Bevan M."/>
            <person name="Bancroft I."/>
            <person name="Minx P."/>
            <person name="Cordum H."/>
            <person name="Wilson R."/>
            <person name="Cheng Z."/>
            <person name="Jin W."/>
            <person name="Jiang J."/>
            <person name="Leong S.A."/>
            <person name="Iwama H."/>
            <person name="Gojobori T."/>
            <person name="Itoh T."/>
            <person name="Niimura Y."/>
            <person name="Fujii Y."/>
            <person name="Habara T."/>
            <person name="Sakai H."/>
            <person name="Sato Y."/>
            <person name="Wilson G."/>
            <person name="Kumar K."/>
            <person name="McCouch S."/>
            <person name="Juretic N."/>
            <person name="Hoen D."/>
            <person name="Wright S."/>
            <person name="Bruskiewich R."/>
            <person name="Bureau T."/>
            <person name="Miyao A."/>
            <person name="Hirochika H."/>
            <person name="Nishikawa T."/>
            <person name="Kadowaki K."/>
            <person name="Sugiura M."/>
            <person name="Burr B."/>
            <person name="Sasaki T."/>
        </authorList>
    </citation>
    <scope>NUCLEOTIDE SEQUENCE [LARGE SCALE GENOMIC DNA]</scope>
    <source>
        <strain evidence="3">cv. Nipponbare</strain>
    </source>
</reference>
<accession>Q6YWR5</accession>
<evidence type="ECO:0000313" key="2">
    <source>
        <dbReference type="EMBL" id="BAD16353.1"/>
    </source>
</evidence>
<evidence type="ECO:0000256" key="1">
    <source>
        <dbReference type="SAM" id="MobiDB-lite"/>
    </source>
</evidence>
<dbReference type="AlphaFoldDB" id="Q6YWR5"/>
<gene>
    <name evidence="2" type="primary">OSJNBa0072H09.20</name>
</gene>
<dbReference type="EMBL" id="AP005751">
    <property type="protein sequence ID" value="BAD16353.1"/>
    <property type="molecule type" value="Genomic_DNA"/>
</dbReference>
<protein>
    <submittedName>
        <fullName evidence="2">Uncharacterized protein</fullName>
    </submittedName>
</protein>
<proteinExistence type="predicted"/>